<evidence type="ECO:0000313" key="3">
    <source>
        <dbReference type="Proteomes" id="UP000245622"/>
    </source>
</evidence>
<dbReference type="InterPro" id="IPR051531">
    <property type="entry name" value="N-acetyltransferase"/>
</dbReference>
<name>A0A1V1I2I8_9FIRM</name>
<dbReference type="AlphaFoldDB" id="A0A1V1I2I8"/>
<dbReference type="Proteomes" id="UP000245622">
    <property type="component" value="Chromosome 1"/>
</dbReference>
<reference evidence="2 3" key="1">
    <citation type="submission" date="2014-04" db="EMBL/GenBank/DDBJ databases">
        <authorList>
            <person name="Hornung B.V."/>
        </authorList>
    </citation>
    <scope>NUCLEOTIDE SEQUENCE [LARGE SCALE GENOMIC DNA]</scope>
    <source>
        <strain evidence="2 3">CRIB</strain>
    </source>
</reference>
<dbReference type="PANTHER" id="PTHR43792:SF16">
    <property type="entry name" value="N-ACETYLTRANSFERASE DOMAIN-CONTAINING PROTEIN"/>
    <property type="match status" value="1"/>
</dbReference>
<evidence type="ECO:0000313" key="2">
    <source>
        <dbReference type="EMBL" id="CED94435.1"/>
    </source>
</evidence>
<dbReference type="GeneID" id="82205855"/>
<dbReference type="KEGG" id="ril:CRIB_1828"/>
<sequence length="193" mass="22772">MVDDIYPQMPIIETKNYLLRPVRLNDADDMFEYYKQSKVVKYLPMSFHKTVLDTKRFIKSFFIDNYKQGKIGHFAVVDKSNNKVIGNIGLNNVDKNDTEGEIGICINPIYWGHDIATELGREVLKFAFSSTNIKRIIANTYEDNKRTRKSLEHLNLKYYKTYDKKIVKGMKITYVKCDAYRILKSEYTKRNRK</sequence>
<evidence type="ECO:0000259" key="1">
    <source>
        <dbReference type="PROSITE" id="PS51186"/>
    </source>
</evidence>
<proteinExistence type="predicted"/>
<dbReference type="InterPro" id="IPR000182">
    <property type="entry name" value="GNAT_dom"/>
</dbReference>
<dbReference type="PANTHER" id="PTHR43792">
    <property type="entry name" value="GNAT FAMILY, PUTATIVE (AFU_ORTHOLOGUE AFUA_3G00765)-RELATED-RELATED"/>
    <property type="match status" value="1"/>
</dbReference>
<dbReference type="EMBL" id="LN555523">
    <property type="protein sequence ID" value="CED94435.1"/>
    <property type="molecule type" value="Genomic_DNA"/>
</dbReference>
<dbReference type="RefSeq" id="WP_180701955.1">
    <property type="nucleotide sequence ID" value="NZ_CAJUCR010000004.1"/>
</dbReference>
<dbReference type="GO" id="GO:0016747">
    <property type="term" value="F:acyltransferase activity, transferring groups other than amino-acyl groups"/>
    <property type="evidence" value="ECO:0007669"/>
    <property type="project" value="InterPro"/>
</dbReference>
<protein>
    <submittedName>
        <fullName evidence="2">GNAT acetyltransferase</fullName>
    </submittedName>
</protein>
<keyword evidence="2" id="KW-0808">Transferase</keyword>
<dbReference type="PROSITE" id="PS51186">
    <property type="entry name" value="GNAT"/>
    <property type="match status" value="1"/>
</dbReference>
<dbReference type="SUPFAM" id="SSF55729">
    <property type="entry name" value="Acyl-CoA N-acyltransferases (Nat)"/>
    <property type="match status" value="1"/>
</dbReference>
<dbReference type="InterPro" id="IPR016181">
    <property type="entry name" value="Acyl_CoA_acyltransferase"/>
</dbReference>
<gene>
    <name evidence="2" type="ORF">CRIB_1828</name>
</gene>
<dbReference type="Pfam" id="PF13302">
    <property type="entry name" value="Acetyltransf_3"/>
    <property type="match status" value="1"/>
</dbReference>
<dbReference type="Gene3D" id="3.40.630.30">
    <property type="match status" value="1"/>
</dbReference>
<keyword evidence="3" id="KW-1185">Reference proteome</keyword>
<feature type="domain" description="N-acetyltransferase" evidence="1">
    <location>
        <begin position="17"/>
        <end position="187"/>
    </location>
</feature>
<accession>A0A1V1I2I8</accession>
<organism evidence="2 3">
    <name type="scientific">Romboutsia ilealis</name>
    <dbReference type="NCBI Taxonomy" id="1115758"/>
    <lineage>
        <taxon>Bacteria</taxon>
        <taxon>Bacillati</taxon>
        <taxon>Bacillota</taxon>
        <taxon>Clostridia</taxon>
        <taxon>Peptostreptococcales</taxon>
        <taxon>Peptostreptococcaceae</taxon>
        <taxon>Romboutsia</taxon>
    </lineage>
</organism>